<comment type="caution">
    <text evidence="2">The sequence shown here is derived from an EMBL/GenBank/DDBJ whole genome shotgun (WGS) entry which is preliminary data.</text>
</comment>
<keyword evidence="1" id="KW-1133">Transmembrane helix</keyword>
<evidence type="ECO:0000313" key="2">
    <source>
        <dbReference type="EMBL" id="GLC83554.1"/>
    </source>
</evidence>
<dbReference type="RefSeq" id="WP_285629991.1">
    <property type="nucleotide sequence ID" value="NZ_BAAAUK010000001.1"/>
</dbReference>
<reference evidence="2" key="1">
    <citation type="submission" date="2022-08" db="EMBL/GenBank/DDBJ databases">
        <title>Draft genome sequence of Microbacterium arabinogalactanolyticum JCM 9171.</title>
        <authorList>
            <person name="Fujita K."/>
            <person name="Ishiwata A."/>
            <person name="Fushinobu S."/>
        </authorList>
    </citation>
    <scope>NUCLEOTIDE SEQUENCE</scope>
    <source>
        <strain evidence="2">JCM 9171</strain>
    </source>
</reference>
<gene>
    <name evidence="2" type="ORF">MIAR_01420</name>
</gene>
<sequence>MTTPVLKRATRRELHSPRTAAAATVLVVVAIAAVYAGVEMVLHLLRLDPLLVTPGTALEGAAALPDIEAKPAVIAGAVVVAIAGLVLIWLALTPGRRPRHRLDMPPHSVVVDNAVIASSSAEHIRHELDLPRGAVVVGVGHRSADVTVRPVPGQSVDKERLRAVLKGELTRYGLPAGMSVRARVMRPDEENRER</sequence>
<keyword evidence="3" id="KW-1185">Reference proteome</keyword>
<dbReference type="EMBL" id="BRZC01000002">
    <property type="protein sequence ID" value="GLC83554.1"/>
    <property type="molecule type" value="Genomic_DNA"/>
</dbReference>
<evidence type="ECO:0000313" key="3">
    <source>
        <dbReference type="Proteomes" id="UP001165068"/>
    </source>
</evidence>
<feature type="transmembrane region" description="Helical" evidence="1">
    <location>
        <begin position="20"/>
        <end position="38"/>
    </location>
</feature>
<feature type="transmembrane region" description="Helical" evidence="1">
    <location>
        <begin position="72"/>
        <end position="92"/>
    </location>
</feature>
<evidence type="ECO:0008006" key="4">
    <source>
        <dbReference type="Google" id="ProtNLM"/>
    </source>
</evidence>
<accession>A0ABQ5NCP8</accession>
<keyword evidence="1" id="KW-0472">Membrane</keyword>
<name>A0ABQ5NCP8_9MICO</name>
<proteinExistence type="predicted"/>
<keyword evidence="1" id="KW-0812">Transmembrane</keyword>
<protein>
    <recommendedName>
        <fullName evidence="4">DNA/RNA endonuclease G</fullName>
    </recommendedName>
</protein>
<organism evidence="2 3">
    <name type="scientific">Microbacterium arabinogalactanolyticum</name>
    <dbReference type="NCBI Taxonomy" id="69365"/>
    <lineage>
        <taxon>Bacteria</taxon>
        <taxon>Bacillati</taxon>
        <taxon>Actinomycetota</taxon>
        <taxon>Actinomycetes</taxon>
        <taxon>Micrococcales</taxon>
        <taxon>Microbacteriaceae</taxon>
        <taxon>Microbacterium</taxon>
    </lineage>
</organism>
<evidence type="ECO:0000256" key="1">
    <source>
        <dbReference type="SAM" id="Phobius"/>
    </source>
</evidence>
<dbReference type="Proteomes" id="UP001165068">
    <property type="component" value="Unassembled WGS sequence"/>
</dbReference>